<gene>
    <name evidence="4" type="ORF">JKG61_13635</name>
</gene>
<reference evidence="4 5" key="1">
    <citation type="submission" date="2021-01" db="EMBL/GenBank/DDBJ databases">
        <title>C459-1 draft genome sequence.</title>
        <authorList>
            <person name="Zhang X.-F."/>
        </authorList>
    </citation>
    <scope>NUCLEOTIDE SEQUENCE [LARGE SCALE GENOMIC DNA]</scope>
    <source>
        <strain evidence="5">C459-1</strain>
    </source>
</reference>
<organism evidence="4 5">
    <name type="scientific">Sphingobacterium faecale</name>
    <dbReference type="NCBI Taxonomy" id="2803775"/>
    <lineage>
        <taxon>Bacteria</taxon>
        <taxon>Pseudomonadati</taxon>
        <taxon>Bacteroidota</taxon>
        <taxon>Sphingobacteriia</taxon>
        <taxon>Sphingobacteriales</taxon>
        <taxon>Sphingobacteriaceae</taxon>
        <taxon>Sphingobacterium</taxon>
    </lineage>
</organism>
<keyword evidence="5" id="KW-1185">Reference proteome</keyword>
<comment type="caution">
    <text evidence="4">The sequence shown here is derived from an EMBL/GenBank/DDBJ whole genome shotgun (WGS) entry which is preliminary data.</text>
</comment>
<keyword evidence="3" id="KW-0732">Signal</keyword>
<sequence>MSKLLLRTIFLAITITVSNFAIAQNDLKAQIEFGKAETAFQDGNYQKALQHITESENLLNFYSGRVGYLKIEVLEQLANFRSLGDKHLANLNKEIAKYMDYANKNPGKVPIEKLTIVYDLEQKLKGIKADLEEQRRLELEKQRITELEEKDLDYRMGNEAFKEKKYETARNHYLIASNKGNGLAKSGLQNLQKELERIEKEKQEEESRLKREKDAEEKRQLAQKRAEEKRQQEEKIRIEKEEAQRILDAKQARFFYAEKRDGSRFLLNAGLGTGKLAGSAYEEGITSWYAGFGTEKDISSRVSYQFEFLFNKLGDWIDQYESLNLNYITLVPVGFNYYIWKNKNFGAFALESNLFASLLASSKADNTAQALIDDELINEFDFGYSLGARIHYNWFNVHLRLSNGLMEVWKKDAGMPSMKNSNLSIGIGFSF</sequence>
<evidence type="ECO:0000256" key="2">
    <source>
        <dbReference type="SAM" id="MobiDB-lite"/>
    </source>
</evidence>
<dbReference type="RefSeq" id="WP_202103512.1">
    <property type="nucleotide sequence ID" value="NZ_JAERTY010000007.1"/>
</dbReference>
<protein>
    <recommendedName>
        <fullName evidence="6">Outer membrane protein beta-barrel domain-containing protein</fullName>
    </recommendedName>
</protein>
<proteinExistence type="predicted"/>
<feature type="chain" id="PRO_5046659008" description="Outer membrane protein beta-barrel domain-containing protein" evidence="3">
    <location>
        <begin position="24"/>
        <end position="431"/>
    </location>
</feature>
<keyword evidence="1" id="KW-0175">Coiled coil</keyword>
<feature type="region of interest" description="Disordered" evidence="2">
    <location>
        <begin position="200"/>
        <end position="233"/>
    </location>
</feature>
<dbReference type="Proteomes" id="UP000625283">
    <property type="component" value="Unassembled WGS sequence"/>
</dbReference>
<evidence type="ECO:0008006" key="6">
    <source>
        <dbReference type="Google" id="ProtNLM"/>
    </source>
</evidence>
<feature type="coiled-coil region" evidence="1">
    <location>
        <begin position="117"/>
        <end position="150"/>
    </location>
</feature>
<evidence type="ECO:0000313" key="4">
    <source>
        <dbReference type="EMBL" id="MBL1409798.1"/>
    </source>
</evidence>
<dbReference type="EMBL" id="JAERTY010000007">
    <property type="protein sequence ID" value="MBL1409798.1"/>
    <property type="molecule type" value="Genomic_DNA"/>
</dbReference>
<feature type="signal peptide" evidence="3">
    <location>
        <begin position="1"/>
        <end position="23"/>
    </location>
</feature>
<evidence type="ECO:0000256" key="1">
    <source>
        <dbReference type="SAM" id="Coils"/>
    </source>
</evidence>
<accession>A0ABS1R516</accession>
<evidence type="ECO:0000313" key="5">
    <source>
        <dbReference type="Proteomes" id="UP000625283"/>
    </source>
</evidence>
<evidence type="ECO:0000256" key="3">
    <source>
        <dbReference type="SAM" id="SignalP"/>
    </source>
</evidence>
<name>A0ABS1R516_9SPHI</name>